<proteinExistence type="inferred from homology"/>
<evidence type="ECO:0000256" key="2">
    <source>
        <dbReference type="ARBA" id="ARBA00004882"/>
    </source>
</evidence>
<dbReference type="PIRSF" id="PIRSF006769">
    <property type="entry name" value="RibD"/>
    <property type="match status" value="1"/>
</dbReference>
<dbReference type="EMBL" id="BCMH01000003">
    <property type="protein sequence ID" value="GAX03050.1"/>
    <property type="molecule type" value="Genomic_DNA"/>
</dbReference>
<evidence type="ECO:0000256" key="3">
    <source>
        <dbReference type="ARBA" id="ARBA00004910"/>
    </source>
</evidence>
<feature type="binding site" evidence="17">
    <location>
        <position position="85"/>
    </location>
    <ligand>
        <name>Zn(2+)</name>
        <dbReference type="ChEBI" id="CHEBI:29105"/>
        <note>catalytic</note>
    </ligand>
</feature>
<evidence type="ECO:0000256" key="12">
    <source>
        <dbReference type="ARBA" id="ARBA00049861"/>
    </source>
</evidence>
<dbReference type="Gene3D" id="3.40.430.10">
    <property type="entry name" value="Dihydrofolate Reductase, subunit A"/>
    <property type="match status" value="1"/>
</dbReference>
<dbReference type="AlphaFoldDB" id="A0A1Z5IMR0"/>
<dbReference type="InterPro" id="IPR002125">
    <property type="entry name" value="CMP_dCMP_dom"/>
</dbReference>
<evidence type="ECO:0000259" key="18">
    <source>
        <dbReference type="PROSITE" id="PS51747"/>
    </source>
</evidence>
<feature type="binding site" evidence="17">
    <location>
        <position position="76"/>
    </location>
    <ligand>
        <name>Zn(2+)</name>
        <dbReference type="ChEBI" id="CHEBI:29105"/>
        <note>catalytic</note>
    </ligand>
</feature>
<dbReference type="GO" id="GO:0008835">
    <property type="term" value="F:diaminohydroxyphosphoribosylaminopyrimidine deaminase activity"/>
    <property type="evidence" value="ECO:0007669"/>
    <property type="project" value="UniProtKB-EC"/>
</dbReference>
<keyword evidence="7 14" id="KW-0479">Metal-binding</keyword>
<comment type="cofactor">
    <cofactor evidence="14 17">
        <name>Zn(2+)</name>
        <dbReference type="ChEBI" id="CHEBI:29105"/>
    </cofactor>
    <text evidence="14 17">Binds 1 zinc ion.</text>
</comment>
<dbReference type="InterPro" id="IPR004794">
    <property type="entry name" value="Eubact_RibD"/>
</dbReference>
<dbReference type="GO" id="GO:0008270">
    <property type="term" value="F:zinc ion binding"/>
    <property type="evidence" value="ECO:0007669"/>
    <property type="project" value="InterPro"/>
</dbReference>
<evidence type="ECO:0000256" key="17">
    <source>
        <dbReference type="PIRSR" id="PIRSR006769-3"/>
    </source>
</evidence>
<comment type="pathway">
    <text evidence="3 14">Cofactor biosynthesis; riboflavin biosynthesis; 5-amino-6-(D-ribitylamino)uracil from GTP: step 3/4.</text>
</comment>
<feature type="binding site" evidence="16">
    <location>
        <position position="182"/>
    </location>
    <ligand>
        <name>substrate</name>
    </ligand>
</feature>
<keyword evidence="8 14" id="KW-0862">Zinc</keyword>
<evidence type="ECO:0000256" key="14">
    <source>
        <dbReference type="PIRNR" id="PIRNR006769"/>
    </source>
</evidence>
<evidence type="ECO:0000256" key="7">
    <source>
        <dbReference type="ARBA" id="ARBA00022723"/>
    </source>
</evidence>
<dbReference type="InterPro" id="IPR002734">
    <property type="entry name" value="RibDG_C"/>
</dbReference>
<dbReference type="GO" id="GO:0008703">
    <property type="term" value="F:5-amino-6-(5-phosphoribosylamino)uracil reductase activity"/>
    <property type="evidence" value="ECO:0007669"/>
    <property type="project" value="UniProtKB-EC"/>
</dbReference>
<comment type="similarity">
    <text evidence="5 14">In the C-terminal section; belongs to the HTP reductase family.</text>
</comment>
<comment type="catalytic activity">
    <reaction evidence="12 14">
        <text>5-amino-6-(5-phospho-D-ribitylamino)uracil + NADP(+) = 5-amino-6-(5-phospho-D-ribosylamino)uracil + NADPH + H(+)</text>
        <dbReference type="Rhea" id="RHEA:17845"/>
        <dbReference type="ChEBI" id="CHEBI:15378"/>
        <dbReference type="ChEBI" id="CHEBI:57783"/>
        <dbReference type="ChEBI" id="CHEBI:58349"/>
        <dbReference type="ChEBI" id="CHEBI:58421"/>
        <dbReference type="ChEBI" id="CHEBI:58453"/>
        <dbReference type="EC" id="1.1.1.193"/>
    </reaction>
</comment>
<dbReference type="InterPro" id="IPR016193">
    <property type="entry name" value="Cytidine_deaminase-like"/>
</dbReference>
<evidence type="ECO:0000256" key="11">
    <source>
        <dbReference type="ARBA" id="ARBA00023268"/>
    </source>
</evidence>
<keyword evidence="9 14" id="KW-0521">NADP</keyword>
<keyword evidence="20" id="KW-1185">Reference proteome</keyword>
<dbReference type="PANTHER" id="PTHR38011:SF7">
    <property type="entry name" value="2,5-DIAMINO-6-RIBOSYLAMINO-4(3H)-PYRIMIDINONE 5'-PHOSPHATE REDUCTASE"/>
    <property type="match status" value="1"/>
</dbReference>
<evidence type="ECO:0000256" key="10">
    <source>
        <dbReference type="ARBA" id="ARBA00023002"/>
    </source>
</evidence>
<dbReference type="CDD" id="cd01284">
    <property type="entry name" value="Riboflavin_deaminase-reductase"/>
    <property type="match status" value="1"/>
</dbReference>
<comment type="caution">
    <text evidence="19">The sequence shown here is derived from an EMBL/GenBank/DDBJ whole genome shotgun (WGS) entry which is preliminary data.</text>
</comment>
<feature type="binding site" evidence="16">
    <location>
        <position position="194"/>
    </location>
    <ligand>
        <name>NADP(+)</name>
        <dbReference type="ChEBI" id="CHEBI:58349"/>
    </ligand>
</feature>
<dbReference type="PROSITE" id="PS00903">
    <property type="entry name" value="CYT_DCMP_DEAMINASES_1"/>
    <property type="match status" value="1"/>
</dbReference>
<feature type="binding site" evidence="16">
    <location>
        <position position="202"/>
    </location>
    <ligand>
        <name>substrate</name>
    </ligand>
</feature>
<comment type="function">
    <text evidence="1 14">Converts 2,5-diamino-6-(ribosylamino)-4(3h)-pyrimidinone 5'-phosphate into 5-amino-6-(ribosylamino)-2,4(1h,3h)-pyrimidinedione 5'-phosphate.</text>
</comment>
<gene>
    <name evidence="19" type="primary">ribD</name>
    <name evidence="19" type="ORF">IWT140_00648</name>
</gene>
<dbReference type="EC" id="3.5.4.26" evidence="14"/>
<feature type="binding site" evidence="16">
    <location>
        <position position="283"/>
    </location>
    <ligand>
        <name>substrate</name>
    </ligand>
</feature>
<evidence type="ECO:0000256" key="6">
    <source>
        <dbReference type="ARBA" id="ARBA00022619"/>
    </source>
</evidence>
<sequence>MIESKYFQMAVAAAKRGTDTWTNPQVGAVIVKDQQVLSVGYHHQYGQHHAEIDALAQLDDISQAKGATMYVTLEPCSHYGKTPPCAKRLAEVGIARVIIGQLDPNPIVSGKGVAMLKSHGIKVDILDDSQGLNRAYNYYYQHQRPLITLKYAMSLDGKINGAQRKRTLLTETAAQQDAQQLRRQQQAILVGEHTLTIDDPRLTVRTSLPMAFPPIRAAVVHHVDDVDVNSHLFDQSAPTWFFSETMSARKLPENVHVFVKANWTPAAVVQSLANHGIQSLLVEGGSRLQADFIAADLVDELVVYVAPTILGGDGLPAAVGQALSGPTHFETPTISMLGPDIRIQTKRV</sequence>
<evidence type="ECO:0000313" key="20">
    <source>
        <dbReference type="Proteomes" id="UP000198430"/>
    </source>
</evidence>
<dbReference type="PROSITE" id="PS51747">
    <property type="entry name" value="CYT_DCMP_DEAMINASES_2"/>
    <property type="match status" value="1"/>
</dbReference>
<dbReference type="PANTHER" id="PTHR38011">
    <property type="entry name" value="DIHYDROFOLATE REDUCTASE FAMILY PROTEIN (AFU_ORTHOLOGUE AFUA_8G06820)"/>
    <property type="match status" value="1"/>
</dbReference>
<reference evidence="19 20" key="1">
    <citation type="submission" date="2015-11" db="EMBL/GenBank/DDBJ databases">
        <title>Draft genome sequences of new species of the genus Lactobacillus isolated from orchardgrass silage.</title>
        <authorList>
            <person name="Tohno M."/>
            <person name="Tanizawa Y."/>
            <person name="Arita M."/>
        </authorList>
    </citation>
    <scope>NUCLEOTIDE SEQUENCE [LARGE SCALE GENOMIC DNA]</scope>
    <source>
        <strain evidence="19 20">IWT140</strain>
    </source>
</reference>
<dbReference type="UniPathway" id="UPA00275">
    <property type="reaction ID" value="UER00401"/>
</dbReference>
<dbReference type="RefSeq" id="WP_089088032.1">
    <property type="nucleotide sequence ID" value="NZ_BCMH01000003.1"/>
</dbReference>
<evidence type="ECO:0000256" key="13">
    <source>
        <dbReference type="ARBA" id="ARBA00049886"/>
    </source>
</evidence>
<evidence type="ECO:0000256" key="5">
    <source>
        <dbReference type="ARBA" id="ARBA00007417"/>
    </source>
</evidence>
<keyword evidence="14" id="KW-0378">Hydrolase</keyword>
<evidence type="ECO:0000256" key="16">
    <source>
        <dbReference type="PIRSR" id="PIRSR006769-2"/>
    </source>
</evidence>
<keyword evidence="6 14" id="KW-0686">Riboflavin biosynthesis</keyword>
<feature type="binding site" evidence="17">
    <location>
        <position position="49"/>
    </location>
    <ligand>
        <name>Zn(2+)</name>
        <dbReference type="ChEBI" id="CHEBI:29105"/>
        <note>catalytic</note>
    </ligand>
</feature>
<dbReference type="SUPFAM" id="SSF53927">
    <property type="entry name" value="Cytidine deaminase-like"/>
    <property type="match status" value="1"/>
</dbReference>
<dbReference type="EC" id="1.1.1.193" evidence="14"/>
<dbReference type="InterPro" id="IPR016192">
    <property type="entry name" value="APOBEC/CMP_deaminase_Zn-bd"/>
</dbReference>
<dbReference type="Proteomes" id="UP000198430">
    <property type="component" value="Unassembled WGS sequence"/>
</dbReference>
<feature type="binding site" evidence="16">
    <location>
        <position position="152"/>
    </location>
    <ligand>
        <name>NADP(+)</name>
        <dbReference type="ChEBI" id="CHEBI:58349"/>
    </ligand>
</feature>
<keyword evidence="10 14" id="KW-0560">Oxidoreductase</keyword>
<feature type="binding site" evidence="16">
    <location>
        <position position="205"/>
    </location>
    <ligand>
        <name>substrate</name>
    </ligand>
</feature>
<evidence type="ECO:0000256" key="1">
    <source>
        <dbReference type="ARBA" id="ARBA00002151"/>
    </source>
</evidence>
<dbReference type="InterPro" id="IPR050765">
    <property type="entry name" value="Riboflavin_Biosynth_HTPR"/>
</dbReference>
<comment type="similarity">
    <text evidence="4 14">In the N-terminal section; belongs to the cytidine and deoxycytidylate deaminase family.</text>
</comment>
<evidence type="ECO:0000256" key="9">
    <source>
        <dbReference type="ARBA" id="ARBA00022857"/>
    </source>
</evidence>
<dbReference type="SUPFAM" id="SSF53597">
    <property type="entry name" value="Dihydrofolate reductase-like"/>
    <property type="match status" value="1"/>
</dbReference>
<evidence type="ECO:0000256" key="4">
    <source>
        <dbReference type="ARBA" id="ARBA00005259"/>
    </source>
</evidence>
<keyword evidence="11" id="KW-0511">Multifunctional enzyme</keyword>
<dbReference type="GO" id="GO:0009231">
    <property type="term" value="P:riboflavin biosynthetic process"/>
    <property type="evidence" value="ECO:0007669"/>
    <property type="project" value="UniProtKB-UniPathway"/>
</dbReference>
<accession>A0A1Z5IMR0</accession>
<protein>
    <recommendedName>
        <fullName evidence="14">Riboflavin biosynthesis protein RibD</fullName>
    </recommendedName>
    <domain>
        <recommendedName>
            <fullName evidence="14">Diaminohydroxyphosphoribosylaminopyrimidine deaminase</fullName>
            <shortName evidence="14">DRAP deaminase</shortName>
            <ecNumber evidence="14">3.5.4.26</ecNumber>
        </recommendedName>
        <alternativeName>
            <fullName evidence="14">Riboflavin-specific deaminase</fullName>
        </alternativeName>
    </domain>
    <domain>
        <recommendedName>
            <fullName evidence="14">5-amino-6-(5-phosphoribosylamino)uracil reductase</fullName>
            <ecNumber evidence="14">1.1.1.193</ecNumber>
        </recommendedName>
        <alternativeName>
            <fullName evidence="14">HTP reductase</fullName>
        </alternativeName>
    </domain>
</protein>
<evidence type="ECO:0000256" key="8">
    <source>
        <dbReference type="ARBA" id="ARBA00022833"/>
    </source>
</evidence>
<comment type="pathway">
    <text evidence="2 14">Cofactor biosynthesis; riboflavin biosynthesis; 5-amino-6-(D-ribitylamino)uracil from GTP: step 2/4.</text>
</comment>
<dbReference type="Pfam" id="PF01872">
    <property type="entry name" value="RibD_C"/>
    <property type="match status" value="1"/>
</dbReference>
<dbReference type="Gene3D" id="3.40.140.10">
    <property type="entry name" value="Cytidine Deaminase, domain 2"/>
    <property type="match status" value="1"/>
</dbReference>
<feature type="domain" description="CMP/dCMP-type deaminase" evidence="18">
    <location>
        <begin position="1"/>
        <end position="124"/>
    </location>
</feature>
<dbReference type="InterPro" id="IPR024072">
    <property type="entry name" value="DHFR-like_dom_sf"/>
</dbReference>
<comment type="catalytic activity">
    <reaction evidence="13 14">
        <text>2,5-diamino-6-hydroxy-4-(5-phosphoribosylamino)-pyrimidine + H2O + H(+) = 5-amino-6-(5-phospho-D-ribosylamino)uracil + NH4(+)</text>
        <dbReference type="Rhea" id="RHEA:21868"/>
        <dbReference type="ChEBI" id="CHEBI:15377"/>
        <dbReference type="ChEBI" id="CHEBI:15378"/>
        <dbReference type="ChEBI" id="CHEBI:28938"/>
        <dbReference type="ChEBI" id="CHEBI:58453"/>
        <dbReference type="ChEBI" id="CHEBI:58614"/>
        <dbReference type="EC" id="3.5.4.26"/>
    </reaction>
</comment>
<evidence type="ECO:0000313" key="19">
    <source>
        <dbReference type="EMBL" id="GAX03050.1"/>
    </source>
</evidence>
<feature type="binding site" evidence="16">
    <location>
        <position position="198"/>
    </location>
    <ligand>
        <name>NADP(+)</name>
        <dbReference type="ChEBI" id="CHEBI:58349"/>
    </ligand>
</feature>
<name>A0A1Z5IMR0_9LACO</name>
<feature type="active site" description="Proton donor" evidence="15">
    <location>
        <position position="51"/>
    </location>
</feature>
<organism evidence="19 20">
    <name type="scientific">Secundilactobacillus pentosiphilus</name>
    <dbReference type="NCBI Taxonomy" id="1714682"/>
    <lineage>
        <taxon>Bacteria</taxon>
        <taxon>Bacillati</taxon>
        <taxon>Bacillota</taxon>
        <taxon>Bacilli</taxon>
        <taxon>Lactobacillales</taxon>
        <taxon>Lactobacillaceae</taxon>
        <taxon>Secundilactobacillus</taxon>
    </lineage>
</organism>
<evidence type="ECO:0000256" key="15">
    <source>
        <dbReference type="PIRSR" id="PIRSR006769-1"/>
    </source>
</evidence>
<dbReference type="Pfam" id="PF00383">
    <property type="entry name" value="dCMP_cyt_deam_1"/>
    <property type="match status" value="1"/>
</dbReference>
<dbReference type="NCBIfam" id="TIGR00326">
    <property type="entry name" value="eubact_ribD"/>
    <property type="match status" value="1"/>
</dbReference>